<evidence type="ECO:0000256" key="8">
    <source>
        <dbReference type="ARBA" id="ARBA00023319"/>
    </source>
</evidence>
<feature type="domain" description="Ig-like" evidence="10">
    <location>
        <begin position="54"/>
        <end position="155"/>
    </location>
</feature>
<dbReference type="InterPro" id="IPR007110">
    <property type="entry name" value="Ig-like_dom"/>
</dbReference>
<dbReference type="PANTHER" id="PTHR12231:SF105">
    <property type="entry name" value="LACHESIN-LIKE PROTEIN"/>
    <property type="match status" value="1"/>
</dbReference>
<dbReference type="KEGG" id="hazt:108675872"/>
<dbReference type="InterPro" id="IPR013098">
    <property type="entry name" value="Ig_I-set"/>
</dbReference>
<dbReference type="CDD" id="cd00096">
    <property type="entry name" value="Ig"/>
    <property type="match status" value="1"/>
</dbReference>
<dbReference type="SMART" id="SM00408">
    <property type="entry name" value="IGc2"/>
    <property type="match status" value="3"/>
</dbReference>
<dbReference type="OrthoDB" id="10012075at2759"/>
<dbReference type="InterPro" id="IPR003599">
    <property type="entry name" value="Ig_sub"/>
</dbReference>
<gene>
    <name evidence="12" type="primary">LOC108675872</name>
</gene>
<dbReference type="AlphaFoldDB" id="A0A8B7P073"/>
<evidence type="ECO:0000256" key="4">
    <source>
        <dbReference type="ARBA" id="ARBA00022737"/>
    </source>
</evidence>
<dbReference type="GO" id="GO:0043005">
    <property type="term" value="C:neuron projection"/>
    <property type="evidence" value="ECO:0007669"/>
    <property type="project" value="TreeGrafter"/>
</dbReference>
<dbReference type="InterPro" id="IPR013783">
    <property type="entry name" value="Ig-like_fold"/>
</dbReference>
<dbReference type="GO" id="GO:0005886">
    <property type="term" value="C:plasma membrane"/>
    <property type="evidence" value="ECO:0007669"/>
    <property type="project" value="UniProtKB-SubCell"/>
</dbReference>
<evidence type="ECO:0000256" key="2">
    <source>
        <dbReference type="ARBA" id="ARBA00022475"/>
    </source>
</evidence>
<dbReference type="SMART" id="SM00409">
    <property type="entry name" value="IG"/>
    <property type="match status" value="3"/>
</dbReference>
<dbReference type="OMA" id="LHCEIAG"/>
<reference evidence="12" key="1">
    <citation type="submission" date="2025-08" db="UniProtKB">
        <authorList>
            <consortium name="RefSeq"/>
        </authorList>
    </citation>
    <scope>IDENTIFICATION</scope>
    <source>
        <tissue evidence="12">Whole organism</tissue>
    </source>
</reference>
<keyword evidence="3" id="KW-0732">Signal</keyword>
<dbReference type="InterPro" id="IPR051170">
    <property type="entry name" value="Neural/epithelial_adhesion"/>
</dbReference>
<organism evidence="11 12">
    <name type="scientific">Hyalella azteca</name>
    <name type="common">Amphipod</name>
    <dbReference type="NCBI Taxonomy" id="294128"/>
    <lineage>
        <taxon>Eukaryota</taxon>
        <taxon>Metazoa</taxon>
        <taxon>Ecdysozoa</taxon>
        <taxon>Arthropoda</taxon>
        <taxon>Crustacea</taxon>
        <taxon>Multicrustacea</taxon>
        <taxon>Malacostraca</taxon>
        <taxon>Eumalacostraca</taxon>
        <taxon>Peracarida</taxon>
        <taxon>Amphipoda</taxon>
        <taxon>Senticaudata</taxon>
        <taxon>Talitrida</taxon>
        <taxon>Talitroidea</taxon>
        <taxon>Hyalellidae</taxon>
        <taxon>Hyalella</taxon>
    </lineage>
</organism>
<dbReference type="RefSeq" id="XP_018019408.1">
    <property type="nucleotide sequence ID" value="XM_018163919.1"/>
</dbReference>
<dbReference type="Proteomes" id="UP000694843">
    <property type="component" value="Unplaced"/>
</dbReference>
<keyword evidence="7" id="KW-0325">Glycoprotein</keyword>
<accession>A0A8B7P073</accession>
<feature type="compositionally biased region" description="Low complexity" evidence="9">
    <location>
        <begin position="421"/>
        <end position="442"/>
    </location>
</feature>
<evidence type="ECO:0000256" key="1">
    <source>
        <dbReference type="ARBA" id="ARBA00004236"/>
    </source>
</evidence>
<keyword evidence="4" id="KW-0677">Repeat</keyword>
<keyword evidence="8" id="KW-0393">Immunoglobulin domain</keyword>
<evidence type="ECO:0000256" key="6">
    <source>
        <dbReference type="ARBA" id="ARBA00023157"/>
    </source>
</evidence>
<evidence type="ECO:0000313" key="11">
    <source>
        <dbReference type="Proteomes" id="UP000694843"/>
    </source>
</evidence>
<protein>
    <submittedName>
        <fullName evidence="12">Lachesin-like</fullName>
    </submittedName>
</protein>
<evidence type="ECO:0000256" key="9">
    <source>
        <dbReference type="SAM" id="MobiDB-lite"/>
    </source>
</evidence>
<feature type="domain" description="Ig-like" evidence="10">
    <location>
        <begin position="156"/>
        <end position="248"/>
    </location>
</feature>
<keyword evidence="6" id="KW-1015">Disulfide bond</keyword>
<evidence type="ECO:0000256" key="3">
    <source>
        <dbReference type="ARBA" id="ARBA00022729"/>
    </source>
</evidence>
<keyword evidence="5" id="KW-0472">Membrane</keyword>
<feature type="domain" description="Ig-like" evidence="10">
    <location>
        <begin position="253"/>
        <end position="346"/>
    </location>
</feature>
<dbReference type="Pfam" id="PF07679">
    <property type="entry name" value="I-set"/>
    <property type="match status" value="2"/>
</dbReference>
<dbReference type="FunFam" id="2.60.40.10:FF:000328">
    <property type="entry name" value="CLUMA_CG000981, isoform A"/>
    <property type="match status" value="1"/>
</dbReference>
<dbReference type="Gene3D" id="2.60.40.10">
    <property type="entry name" value="Immunoglobulins"/>
    <property type="match status" value="3"/>
</dbReference>
<feature type="compositionally biased region" description="Polar residues" evidence="9">
    <location>
        <begin position="398"/>
        <end position="411"/>
    </location>
</feature>
<proteinExistence type="predicted"/>
<dbReference type="FunFam" id="2.60.40.10:FF:000032">
    <property type="entry name" value="palladin isoform X1"/>
    <property type="match status" value="1"/>
</dbReference>
<dbReference type="PANTHER" id="PTHR12231">
    <property type="entry name" value="CTX-RELATED TYPE I TRANSMEMBRANE PROTEIN"/>
    <property type="match status" value="1"/>
</dbReference>
<evidence type="ECO:0000256" key="7">
    <source>
        <dbReference type="ARBA" id="ARBA00023180"/>
    </source>
</evidence>
<dbReference type="InterPro" id="IPR003598">
    <property type="entry name" value="Ig_sub2"/>
</dbReference>
<name>A0A8B7P073_HYAAZ</name>
<dbReference type="Pfam" id="PF13927">
    <property type="entry name" value="Ig_3"/>
    <property type="match status" value="1"/>
</dbReference>
<keyword evidence="11" id="KW-1185">Reference proteome</keyword>
<feature type="region of interest" description="Disordered" evidence="9">
    <location>
        <begin position="354"/>
        <end position="467"/>
    </location>
</feature>
<sequence length="489" mass="52643">MSARVSAADVSSGCLSAADVSSGCQLECQPEHQPRFVVGEGAVAGWTGGAKTEPEFGEQIRNVTVTAGREAVLSCSVDGLGDYRVGWLKVDSQTILTIQKRVVTHNSRIAVTHDEHRTWNLHIRNVREKDRGCYMCQINTPVMKNQVGCIEVHVSPDIINSQTSSDTSVNEGEGVTLRCAAEGYPQPRVTWRREDGLQIAIKTDPASLREVDGGVLVMQAVGRHQMGAYLCIASNGVPPTVSKRITLSINFAPMVKVENQLLGAPLGTEVSVRCDVEAFPHAIVYWQRDTAEMLLSGKKYALQETTGAYNGSLTLVIRAFNWTDAGQYSCVATNSLGRADTSVRLYQPLTPQSLSHKLPSLPHTPSSLPHKLPSLPHTPSSLPRIAIQPASHAIQPASHATQPASHATQPASHAIQPASHATQPASHATQPATQTTQPASHAIQPASQTTQPASHEAGLKFKCQDGPSSRRPLLYKALLKDAHPTLKRI</sequence>
<feature type="compositionally biased region" description="Low complexity" evidence="9">
    <location>
        <begin position="354"/>
        <end position="383"/>
    </location>
</feature>
<comment type="subcellular location">
    <subcellularLocation>
        <location evidence="1">Cell membrane</location>
    </subcellularLocation>
</comment>
<evidence type="ECO:0000256" key="5">
    <source>
        <dbReference type="ARBA" id="ARBA00023136"/>
    </source>
</evidence>
<keyword evidence="2" id="KW-1003">Cell membrane</keyword>
<evidence type="ECO:0000259" key="10">
    <source>
        <dbReference type="PROSITE" id="PS50835"/>
    </source>
</evidence>
<dbReference type="PROSITE" id="PS50835">
    <property type="entry name" value="IG_LIKE"/>
    <property type="match status" value="3"/>
</dbReference>
<dbReference type="InterPro" id="IPR036179">
    <property type="entry name" value="Ig-like_dom_sf"/>
</dbReference>
<dbReference type="SUPFAM" id="SSF48726">
    <property type="entry name" value="Immunoglobulin"/>
    <property type="match status" value="3"/>
</dbReference>
<dbReference type="GeneID" id="108675872"/>
<evidence type="ECO:0000313" key="12">
    <source>
        <dbReference type="RefSeq" id="XP_018019408.1"/>
    </source>
</evidence>